<accession>A0ABW4S5E9</accession>
<evidence type="ECO:0000256" key="1">
    <source>
        <dbReference type="ARBA" id="ARBA00007274"/>
    </source>
</evidence>
<dbReference type="PANTHER" id="PTHR23416:SF23">
    <property type="entry name" value="ACETYLTRANSFERASE C18B11.09C-RELATED"/>
    <property type="match status" value="1"/>
</dbReference>
<keyword evidence="2" id="KW-0808">Transferase</keyword>
<comment type="similarity">
    <text evidence="1">Belongs to the transferase hexapeptide repeat family.</text>
</comment>
<keyword evidence="4" id="KW-1185">Reference proteome</keyword>
<reference evidence="4" key="1">
    <citation type="journal article" date="2019" name="Int. J. Syst. Evol. Microbiol.">
        <title>The Global Catalogue of Microorganisms (GCM) 10K type strain sequencing project: providing services to taxonomists for standard genome sequencing and annotation.</title>
        <authorList>
            <consortium name="The Broad Institute Genomics Platform"/>
            <consortium name="The Broad Institute Genome Sequencing Center for Infectious Disease"/>
            <person name="Wu L."/>
            <person name="Ma J."/>
        </authorList>
    </citation>
    <scope>NUCLEOTIDE SEQUENCE [LARGE SCALE GENOMIC DNA]</scope>
    <source>
        <strain evidence="4">CGMCC 4.7242</strain>
    </source>
</reference>
<dbReference type="InterPro" id="IPR011004">
    <property type="entry name" value="Trimer_LpxA-like_sf"/>
</dbReference>
<evidence type="ECO:0000256" key="2">
    <source>
        <dbReference type="ARBA" id="ARBA00022679"/>
    </source>
</evidence>
<evidence type="ECO:0000313" key="3">
    <source>
        <dbReference type="EMBL" id="MFD1912805.1"/>
    </source>
</evidence>
<sequence>MSLADGGRGVLEGRATFTLAHRAERALFLLVWAVLARWTPPGMARWRALILRAFGAEVGRGARVYGSARIWLPRNLTLGPGAVIGPRVTVYSMADIRLGAGAVVSQGAHLCCGSHDITSPGFELKTARIEIGPGAWVAAEAFVGPGVSMGEGAVLGARAVTFGDVPAWEVWAGNPAKRLKNRPREALPQVARDAAPGANG</sequence>
<comment type="caution">
    <text evidence="3">The sequence shown here is derived from an EMBL/GenBank/DDBJ whole genome shotgun (WGS) entry which is preliminary data.</text>
</comment>
<proteinExistence type="inferred from homology"/>
<dbReference type="CDD" id="cd05825">
    <property type="entry name" value="LbH_wcaF_like"/>
    <property type="match status" value="1"/>
</dbReference>
<dbReference type="RefSeq" id="WP_390261606.1">
    <property type="nucleotide sequence ID" value="NZ_JBHUGH010000009.1"/>
</dbReference>
<dbReference type="InterPro" id="IPR051159">
    <property type="entry name" value="Hexapeptide_acetyltransf"/>
</dbReference>
<organism evidence="3 4">
    <name type="scientific">Halodurantibacterium flavum</name>
    <dbReference type="NCBI Taxonomy" id="1382802"/>
    <lineage>
        <taxon>Bacteria</taxon>
        <taxon>Pseudomonadati</taxon>
        <taxon>Pseudomonadota</taxon>
        <taxon>Alphaproteobacteria</taxon>
        <taxon>Rhodobacterales</taxon>
        <taxon>Paracoccaceae</taxon>
        <taxon>Halodurantibacterium</taxon>
    </lineage>
</organism>
<dbReference type="SUPFAM" id="SSF51161">
    <property type="entry name" value="Trimeric LpxA-like enzymes"/>
    <property type="match status" value="1"/>
</dbReference>
<dbReference type="EMBL" id="JBHUGH010000009">
    <property type="protein sequence ID" value="MFD1912805.1"/>
    <property type="molecule type" value="Genomic_DNA"/>
</dbReference>
<dbReference type="Proteomes" id="UP001597353">
    <property type="component" value="Unassembled WGS sequence"/>
</dbReference>
<name>A0ABW4S5E9_9RHOB</name>
<evidence type="ECO:0000313" key="4">
    <source>
        <dbReference type="Proteomes" id="UP001597353"/>
    </source>
</evidence>
<protein>
    <recommendedName>
        <fullName evidence="5">Acetyltransferase</fullName>
    </recommendedName>
</protein>
<gene>
    <name evidence="3" type="ORF">ACFSGJ_11345</name>
</gene>
<dbReference type="Gene3D" id="2.160.10.10">
    <property type="entry name" value="Hexapeptide repeat proteins"/>
    <property type="match status" value="1"/>
</dbReference>
<dbReference type="PANTHER" id="PTHR23416">
    <property type="entry name" value="SIALIC ACID SYNTHASE-RELATED"/>
    <property type="match status" value="1"/>
</dbReference>
<evidence type="ECO:0008006" key="5">
    <source>
        <dbReference type="Google" id="ProtNLM"/>
    </source>
</evidence>